<dbReference type="Proteomes" id="UP000613743">
    <property type="component" value="Unassembled WGS sequence"/>
</dbReference>
<reference evidence="2" key="2">
    <citation type="submission" date="2020-09" db="EMBL/GenBank/DDBJ databases">
        <authorList>
            <person name="Sun Q."/>
            <person name="Ohkuma M."/>
        </authorList>
    </citation>
    <scope>NUCLEOTIDE SEQUENCE</scope>
    <source>
        <strain evidence="2">JCM 30804</strain>
    </source>
</reference>
<accession>A0A917JJ07</accession>
<organism evidence="2 3">
    <name type="scientific">Shewanella gelidii</name>
    <dbReference type="NCBI Taxonomy" id="1642821"/>
    <lineage>
        <taxon>Bacteria</taxon>
        <taxon>Pseudomonadati</taxon>
        <taxon>Pseudomonadota</taxon>
        <taxon>Gammaproteobacteria</taxon>
        <taxon>Alteromonadales</taxon>
        <taxon>Shewanellaceae</taxon>
        <taxon>Shewanella</taxon>
    </lineage>
</organism>
<dbReference type="RefSeq" id="WP_188917807.1">
    <property type="nucleotide sequence ID" value="NZ_BMPZ01000001.1"/>
</dbReference>
<reference evidence="2" key="1">
    <citation type="journal article" date="2014" name="Int. J. Syst. Evol. Microbiol.">
        <title>Complete genome sequence of Corynebacterium casei LMG S-19264T (=DSM 44701T), isolated from a smear-ripened cheese.</title>
        <authorList>
            <consortium name="US DOE Joint Genome Institute (JGI-PGF)"/>
            <person name="Walter F."/>
            <person name="Albersmeier A."/>
            <person name="Kalinowski J."/>
            <person name="Ruckert C."/>
        </authorList>
    </citation>
    <scope>NUCLEOTIDE SEQUENCE</scope>
    <source>
        <strain evidence="2">JCM 30804</strain>
    </source>
</reference>
<comment type="caution">
    <text evidence="2">The sequence shown here is derived from an EMBL/GenBank/DDBJ whole genome shotgun (WGS) entry which is preliminary data.</text>
</comment>
<feature type="signal peptide" evidence="1">
    <location>
        <begin position="1"/>
        <end position="19"/>
    </location>
</feature>
<evidence type="ECO:0000313" key="2">
    <source>
        <dbReference type="EMBL" id="GGI72070.1"/>
    </source>
</evidence>
<keyword evidence="3" id="KW-1185">Reference proteome</keyword>
<proteinExistence type="predicted"/>
<gene>
    <name evidence="2" type="ORF">GCM10009332_06850</name>
</gene>
<protein>
    <submittedName>
        <fullName evidence="2">Uncharacterized protein</fullName>
    </submittedName>
</protein>
<dbReference type="NCBIfam" id="NF038109">
    <property type="entry name" value="tapY2_fam"/>
    <property type="match status" value="1"/>
</dbReference>
<name>A0A917JJ07_9GAMM</name>
<evidence type="ECO:0000313" key="3">
    <source>
        <dbReference type="Proteomes" id="UP000613743"/>
    </source>
</evidence>
<dbReference type="EMBL" id="BMPZ01000001">
    <property type="protein sequence ID" value="GGI72070.1"/>
    <property type="molecule type" value="Genomic_DNA"/>
</dbReference>
<keyword evidence="1" id="KW-0732">Signal</keyword>
<evidence type="ECO:0000256" key="1">
    <source>
        <dbReference type="SAM" id="SignalP"/>
    </source>
</evidence>
<dbReference type="InterPro" id="IPR049848">
    <property type="entry name" value="TapY2-like"/>
</dbReference>
<feature type="chain" id="PRO_5036813711" evidence="1">
    <location>
        <begin position="20"/>
        <end position="100"/>
    </location>
</feature>
<dbReference type="AlphaFoldDB" id="A0A917JJ07"/>
<sequence>MVRTIFFGIAVSFSVTAMAANPNERSDFKCYLDTTIGPKIMLFDWKKSEKAKEMNRLVAKRLEEPNSNQAFHVKKVIECRVDSKSFRNAKAFAIDDRIVR</sequence>